<reference evidence="2 3" key="1">
    <citation type="submission" date="2019-07" db="EMBL/GenBank/DDBJ databases">
        <title>Genomic Encyclopedia of Archaeal and Bacterial Type Strains, Phase II (KMG-II): from individual species to whole genera.</title>
        <authorList>
            <person name="Goeker M."/>
        </authorList>
    </citation>
    <scope>NUCLEOTIDE SEQUENCE [LARGE SCALE GENOMIC DNA]</scope>
    <source>
        <strain evidence="2 3">ATCC BAA-1139</strain>
    </source>
</reference>
<dbReference type="EMBL" id="VLLN01000014">
    <property type="protein sequence ID" value="TWJ18808.1"/>
    <property type="molecule type" value="Genomic_DNA"/>
</dbReference>
<dbReference type="Pfam" id="PF03551">
    <property type="entry name" value="PadR"/>
    <property type="match status" value="1"/>
</dbReference>
<organism evidence="2 3">
    <name type="scientific">Geobacter argillaceus</name>
    <dbReference type="NCBI Taxonomy" id="345631"/>
    <lineage>
        <taxon>Bacteria</taxon>
        <taxon>Pseudomonadati</taxon>
        <taxon>Thermodesulfobacteriota</taxon>
        <taxon>Desulfuromonadia</taxon>
        <taxon>Geobacterales</taxon>
        <taxon>Geobacteraceae</taxon>
        <taxon>Geobacter</taxon>
    </lineage>
</organism>
<dbReference type="InterPro" id="IPR005149">
    <property type="entry name" value="Tscrpt_reg_PadR_N"/>
</dbReference>
<dbReference type="InterPro" id="IPR036390">
    <property type="entry name" value="WH_DNA-bd_sf"/>
</dbReference>
<feature type="domain" description="Transcription regulator PadR N-terminal" evidence="1">
    <location>
        <begin position="15"/>
        <end position="85"/>
    </location>
</feature>
<sequence length="113" mass="12931">MKKSGKQGRHGPAFVLLQLAKEPSYGLDILNRLKKETPFCLLDTAAVYRSLQQLEEAGAVVSSWDTTDSGPAKKHYELTEKGWSLLNSFKQDMVMRVRNMEYFLTTYEALRKE</sequence>
<protein>
    <submittedName>
        <fullName evidence="2">Transcriptional regulator, PadR family</fullName>
    </submittedName>
</protein>
<accession>A0A562VLP1</accession>
<dbReference type="PANTHER" id="PTHR33169">
    <property type="entry name" value="PADR-FAMILY TRANSCRIPTIONAL REGULATOR"/>
    <property type="match status" value="1"/>
</dbReference>
<gene>
    <name evidence="2" type="ORF">JN12_02445</name>
</gene>
<comment type="caution">
    <text evidence="2">The sequence shown here is derived from an EMBL/GenBank/DDBJ whole genome shotgun (WGS) entry which is preliminary data.</text>
</comment>
<dbReference type="RefSeq" id="WP_145023134.1">
    <property type="nucleotide sequence ID" value="NZ_VLLN01000014.1"/>
</dbReference>
<evidence type="ECO:0000259" key="1">
    <source>
        <dbReference type="Pfam" id="PF03551"/>
    </source>
</evidence>
<dbReference type="Proteomes" id="UP000319449">
    <property type="component" value="Unassembled WGS sequence"/>
</dbReference>
<keyword evidence="3" id="KW-1185">Reference proteome</keyword>
<dbReference type="InterPro" id="IPR036388">
    <property type="entry name" value="WH-like_DNA-bd_sf"/>
</dbReference>
<dbReference type="PANTHER" id="PTHR33169:SF14">
    <property type="entry name" value="TRANSCRIPTIONAL REGULATOR RV3488"/>
    <property type="match status" value="1"/>
</dbReference>
<dbReference type="Gene3D" id="1.10.10.10">
    <property type="entry name" value="Winged helix-like DNA-binding domain superfamily/Winged helix DNA-binding domain"/>
    <property type="match status" value="1"/>
</dbReference>
<evidence type="ECO:0000313" key="2">
    <source>
        <dbReference type="EMBL" id="TWJ18808.1"/>
    </source>
</evidence>
<dbReference type="InterPro" id="IPR052509">
    <property type="entry name" value="Metal_resp_DNA-bind_regulator"/>
</dbReference>
<proteinExistence type="predicted"/>
<dbReference type="OrthoDB" id="1683430at2"/>
<dbReference type="SUPFAM" id="SSF46785">
    <property type="entry name" value="Winged helix' DNA-binding domain"/>
    <property type="match status" value="1"/>
</dbReference>
<name>A0A562VLP1_9BACT</name>
<dbReference type="AlphaFoldDB" id="A0A562VLP1"/>
<evidence type="ECO:0000313" key="3">
    <source>
        <dbReference type="Proteomes" id="UP000319449"/>
    </source>
</evidence>